<dbReference type="InterPro" id="IPR008274">
    <property type="entry name" value="AldOxase/xan_DH_MoCoBD1"/>
</dbReference>
<dbReference type="Gene3D" id="3.90.1170.50">
    <property type="entry name" value="Aldehyde oxidase/xanthine dehydrogenase, a/b hammerhead"/>
    <property type="match status" value="1"/>
</dbReference>
<dbReference type="OrthoDB" id="135295at2"/>
<dbReference type="Gene3D" id="3.30.365.10">
    <property type="entry name" value="Aldehyde oxidase/xanthine dehydrogenase, molybdopterin binding domain"/>
    <property type="match status" value="4"/>
</dbReference>
<dbReference type="PANTHER" id="PTHR11908">
    <property type="entry name" value="XANTHINE DEHYDROGENASE"/>
    <property type="match status" value="1"/>
</dbReference>
<dbReference type="InterPro" id="IPR016208">
    <property type="entry name" value="Ald_Oxase/xanthine_DH-like"/>
</dbReference>
<comment type="caution">
    <text evidence="4">The sequence shown here is derived from an EMBL/GenBank/DDBJ whole genome shotgun (WGS) entry which is preliminary data.</text>
</comment>
<name>A0A1W2M2V8_9PSEU</name>
<dbReference type="InterPro" id="IPR036856">
    <property type="entry name" value="Ald_Oxase/Xan_DH_a/b_sf"/>
</dbReference>
<keyword evidence="1" id="KW-0500">Molybdenum</keyword>
<evidence type="ECO:0000259" key="3">
    <source>
        <dbReference type="SMART" id="SM01008"/>
    </source>
</evidence>
<organism evidence="4 5">
    <name type="scientific">Amycolatopsis keratiniphila subsp. keratiniphila</name>
    <dbReference type="NCBI Taxonomy" id="227715"/>
    <lineage>
        <taxon>Bacteria</taxon>
        <taxon>Bacillati</taxon>
        <taxon>Actinomycetota</taxon>
        <taxon>Actinomycetes</taxon>
        <taxon>Pseudonocardiales</taxon>
        <taxon>Pseudonocardiaceae</taxon>
        <taxon>Amycolatopsis</taxon>
        <taxon>Amycolatopsis japonica group</taxon>
    </lineage>
</organism>
<evidence type="ECO:0000256" key="1">
    <source>
        <dbReference type="ARBA" id="ARBA00022505"/>
    </source>
</evidence>
<dbReference type="GO" id="GO:0016491">
    <property type="term" value="F:oxidoreductase activity"/>
    <property type="evidence" value="ECO:0007669"/>
    <property type="project" value="UniProtKB-KW"/>
</dbReference>
<dbReference type="Pfam" id="PF01315">
    <property type="entry name" value="Ald_Xan_dh_C"/>
    <property type="match status" value="1"/>
</dbReference>
<dbReference type="SUPFAM" id="SSF56003">
    <property type="entry name" value="Molybdenum cofactor-binding domain"/>
    <property type="match status" value="1"/>
</dbReference>
<proteinExistence type="predicted"/>
<evidence type="ECO:0000313" key="5">
    <source>
        <dbReference type="Proteomes" id="UP000076660"/>
    </source>
</evidence>
<gene>
    <name evidence="4" type="ORF">AVR91_0203560</name>
</gene>
<dbReference type="InterPro" id="IPR000674">
    <property type="entry name" value="Ald_Oxase/Xan_DH_a/b"/>
</dbReference>
<dbReference type="EMBL" id="LQMT02000005">
    <property type="protein sequence ID" value="ONF74376.1"/>
    <property type="molecule type" value="Genomic_DNA"/>
</dbReference>
<dbReference type="SUPFAM" id="SSF54665">
    <property type="entry name" value="CO dehydrogenase molybdoprotein N-domain-like"/>
    <property type="match status" value="1"/>
</dbReference>
<dbReference type="PANTHER" id="PTHR11908:SF132">
    <property type="entry name" value="ALDEHYDE OXIDASE 1-RELATED"/>
    <property type="match status" value="1"/>
</dbReference>
<sequence>MTTGHELDRRDPIGAEVDRIEALAKVTGRATYTGDVAPAGAAYAVMLGSTISSGRIRSLQTNEAETGDGVLAVLSHLNRPPWIARPPVPYYCDTRLPLEDDQVHFGGQCVALAIADTAEQAAEAAERVVVEYEPRRVSAGTPHRPVGPYADRYPVEFRRGEAETALPHSDHQIDVEYRTAHLAHAAMEPSATVASWEDGKLTLIESSQAVHLHRDAVAAAFGLAPEDVRVIAPVVGGAFGGKTFLWPHTLLAALASRVVGRPVRLTITRKQAFTSTGHMPATWQRIRLGARRDGRLTAVIHDSVNTTSHTVDRQEPTIQAGLVPYAFSHLAAQTQVRRIYVGTSTVMRAPGDTPGRFAVECALDELAAQLRVDPLELRRRNHSSVHPHTGKPWSANHLLRCYERGAAAFGWDRRTPEPGSMRLGHDLVGFGMAVGVHEERHRAASARVVLTADGTVDVYTGTQEIGGGTLTTMAQIAASVVGVRPKAVRVHGGDTRLPAGAPTFGSMTSGNTGSAVRIAAEKVRDEVLRIALHDPRSPFYGLHADAVECREGGLVGLTEPCRLEPYSKILRRNNIATVSMRGEYAPRSAETAPFAAAAFAAHFTEVRIDTRLPRVRVVRHVGVFDCGRVLNTKTATSQARGGIIFAIGGALMESLDLDPDSDRLLNPGLTDYHVPVNADVGEITPLFIDIPDTVAHPVGAKGLGEVCAIGVAPAVANAVFHATGKRVRDLPITPDKLLR</sequence>
<feature type="domain" description="Aldehyde oxidase/xanthine dehydrogenase a/b hammerhead" evidence="3">
    <location>
        <begin position="27"/>
        <end position="136"/>
    </location>
</feature>
<dbReference type="Proteomes" id="UP000076660">
    <property type="component" value="Unassembled WGS sequence"/>
</dbReference>
<evidence type="ECO:0000313" key="4">
    <source>
        <dbReference type="EMBL" id="ONF74376.1"/>
    </source>
</evidence>
<dbReference type="Pfam" id="PF02738">
    <property type="entry name" value="MoCoBD_1"/>
    <property type="match status" value="1"/>
</dbReference>
<accession>A0A1W2M2V8</accession>
<dbReference type="GO" id="GO:0005506">
    <property type="term" value="F:iron ion binding"/>
    <property type="evidence" value="ECO:0007669"/>
    <property type="project" value="InterPro"/>
</dbReference>
<evidence type="ECO:0000256" key="2">
    <source>
        <dbReference type="ARBA" id="ARBA00023002"/>
    </source>
</evidence>
<keyword evidence="2" id="KW-0560">Oxidoreductase</keyword>
<dbReference type="SMART" id="SM01008">
    <property type="entry name" value="Ald_Xan_dh_C"/>
    <property type="match status" value="1"/>
</dbReference>
<reference evidence="4 5" key="1">
    <citation type="submission" date="2016-12" db="EMBL/GenBank/DDBJ databases">
        <title>Amycolatopsis keratiniphila subsp. keratiniphila genome sequencing and assembly.</title>
        <authorList>
            <person name="Mayilraj S."/>
            <person name="Kaur N."/>
        </authorList>
    </citation>
    <scope>NUCLEOTIDE SEQUENCE [LARGE SCALE GENOMIC DNA]</scope>
    <source>
        <strain evidence="4 5">DSM 44409</strain>
    </source>
</reference>
<dbReference type="RefSeq" id="WP_063276273.1">
    <property type="nucleotide sequence ID" value="NZ_LQMT02000005.1"/>
</dbReference>
<dbReference type="AlphaFoldDB" id="A0A1W2M2V8"/>
<dbReference type="InterPro" id="IPR046867">
    <property type="entry name" value="AldOxase/xan_DH_MoCoBD2"/>
</dbReference>
<dbReference type="InterPro" id="IPR037165">
    <property type="entry name" value="AldOxase/xan_DH_Mopterin-bd_sf"/>
</dbReference>
<protein>
    <recommendedName>
        <fullName evidence="3">Aldehyde oxidase/xanthine dehydrogenase a/b hammerhead domain-containing protein</fullName>
    </recommendedName>
</protein>
<dbReference type="Pfam" id="PF20256">
    <property type="entry name" value="MoCoBD_2"/>
    <property type="match status" value="1"/>
</dbReference>